<dbReference type="GO" id="GO:0005507">
    <property type="term" value="F:copper ion binding"/>
    <property type="evidence" value="ECO:0007669"/>
    <property type="project" value="InterPro"/>
</dbReference>
<dbReference type="AlphaFoldDB" id="A0A420HFL3"/>
<sequence>MIIAGEKWACEACVRGHRVSNCQHSDRPLQHINKKGRPVSQCQHCRTLRKSRSAHVRCDCSSEKIHTKEKSTVEGVTQVGSCSCVFGGRCTCAIKKETLDPVPESDSDGPLIVEKRRARTHTKSPENKLTIFTNGYHKPAHKYNNAAQKYGSPYPAPRSQSLRGPSPSSLVPHPENYPGYLTKVEANNSIMKETSVGNPTEQNLPVSSCTLSDLSPISNCEYFGAQLQMVSLFTPEEINWPQSLDSMSSALDIDNPLYYAGVNSTSIDWSHYEGLQFNNNENFTGGPFSQPSSFTGFDFVSLDQPPPTSTPTSGDLSEFDDLLFCWGIESDCAKEYSDLCASGDFVCL</sequence>
<dbReference type="PROSITE" id="PS50073">
    <property type="entry name" value="COPPER_FIST_2"/>
    <property type="match status" value="1"/>
</dbReference>
<evidence type="ECO:0000313" key="11">
    <source>
        <dbReference type="Proteomes" id="UP000286134"/>
    </source>
</evidence>
<evidence type="ECO:0000256" key="8">
    <source>
        <dbReference type="SAM" id="MobiDB-lite"/>
    </source>
</evidence>
<feature type="compositionally biased region" description="Polar residues" evidence="8">
    <location>
        <begin position="158"/>
        <end position="169"/>
    </location>
</feature>
<evidence type="ECO:0000256" key="6">
    <source>
        <dbReference type="ARBA" id="ARBA00023163"/>
    </source>
</evidence>
<keyword evidence="5" id="KW-0805">Transcription regulation</keyword>
<comment type="subcellular location">
    <subcellularLocation>
        <location evidence="1">Nucleus</location>
    </subcellularLocation>
</comment>
<dbReference type="GO" id="GO:0000978">
    <property type="term" value="F:RNA polymerase II cis-regulatory region sequence-specific DNA binding"/>
    <property type="evidence" value="ECO:0007669"/>
    <property type="project" value="TreeGrafter"/>
</dbReference>
<evidence type="ECO:0000256" key="5">
    <source>
        <dbReference type="ARBA" id="ARBA00023015"/>
    </source>
</evidence>
<comment type="caution">
    <text evidence="10">The sequence shown here is derived from an EMBL/GenBank/DDBJ whole genome shotgun (WGS) entry which is preliminary data.</text>
</comment>
<dbReference type="EMBL" id="MCFK01008292">
    <property type="protein sequence ID" value="RKF56256.1"/>
    <property type="molecule type" value="Genomic_DNA"/>
</dbReference>
<dbReference type="Gene3D" id="3.90.430.10">
    <property type="entry name" value="Copper fist DNA-binding domain"/>
    <property type="match status" value="1"/>
</dbReference>
<dbReference type="InterPro" id="IPR036395">
    <property type="entry name" value="Cu_fist_DNA-bd_dom_sf"/>
</dbReference>
<dbReference type="GO" id="GO:0000981">
    <property type="term" value="F:DNA-binding transcription factor activity, RNA polymerase II-specific"/>
    <property type="evidence" value="ECO:0007669"/>
    <property type="project" value="TreeGrafter"/>
</dbReference>
<dbReference type="GO" id="GO:0006879">
    <property type="term" value="P:intracellular iron ion homeostasis"/>
    <property type="evidence" value="ECO:0007669"/>
    <property type="project" value="TreeGrafter"/>
</dbReference>
<dbReference type="SUPFAM" id="SSF57879">
    <property type="entry name" value="Zinc domain conserved in yeast copper-regulated transcription factors"/>
    <property type="match status" value="1"/>
</dbReference>
<dbReference type="STRING" id="212602.A0A420HFL3"/>
<evidence type="ECO:0000313" key="10">
    <source>
        <dbReference type="EMBL" id="RKF56256.1"/>
    </source>
</evidence>
<evidence type="ECO:0000256" key="7">
    <source>
        <dbReference type="ARBA" id="ARBA00023242"/>
    </source>
</evidence>
<protein>
    <submittedName>
        <fullName evidence="10">Putative copper fist dna binding domain protein</fullName>
    </submittedName>
</protein>
<dbReference type="OrthoDB" id="5600085at2759"/>
<evidence type="ECO:0000256" key="4">
    <source>
        <dbReference type="ARBA" id="ARBA00023008"/>
    </source>
</evidence>
<reference evidence="10 11" key="1">
    <citation type="journal article" date="2018" name="BMC Genomics">
        <title>Comparative genome analyses reveal sequence features reflecting distinct modes of host-adaptation between dicot and monocot powdery mildew.</title>
        <authorList>
            <person name="Wu Y."/>
            <person name="Ma X."/>
            <person name="Pan Z."/>
            <person name="Kale S.D."/>
            <person name="Song Y."/>
            <person name="King H."/>
            <person name="Zhang Q."/>
            <person name="Presley C."/>
            <person name="Deng X."/>
            <person name="Wei C.I."/>
            <person name="Xiao S."/>
        </authorList>
    </citation>
    <scope>NUCLEOTIDE SEQUENCE [LARGE SCALE GENOMIC DNA]</scope>
    <source>
        <strain evidence="10">UMSG2</strain>
    </source>
</reference>
<keyword evidence="6" id="KW-0804">Transcription</keyword>
<gene>
    <name evidence="10" type="ORF">OnM2_082015</name>
</gene>
<accession>A0A420HFL3</accession>
<dbReference type="GO" id="GO:0045944">
    <property type="term" value="P:positive regulation of transcription by RNA polymerase II"/>
    <property type="evidence" value="ECO:0007669"/>
    <property type="project" value="TreeGrafter"/>
</dbReference>
<dbReference type="Proteomes" id="UP000286134">
    <property type="component" value="Unassembled WGS sequence"/>
</dbReference>
<dbReference type="SMART" id="SM01090">
    <property type="entry name" value="Copper-fist"/>
    <property type="match status" value="1"/>
</dbReference>
<dbReference type="PANTHER" id="PTHR28088">
    <property type="entry name" value="TRANSCRIPTIONAL ACTIVATOR HAA1-RELATED"/>
    <property type="match status" value="1"/>
</dbReference>
<feature type="domain" description="Copper-fist" evidence="9">
    <location>
        <begin position="1"/>
        <end position="39"/>
    </location>
</feature>
<dbReference type="FunFam" id="3.90.430.10:FF:000001">
    <property type="entry name" value="Copper fist DNA-binding protein"/>
    <property type="match status" value="1"/>
</dbReference>
<dbReference type="InterPro" id="IPR001083">
    <property type="entry name" value="Cu_fist_DNA-bd_dom"/>
</dbReference>
<dbReference type="GO" id="GO:0006878">
    <property type="term" value="P:intracellular copper ion homeostasis"/>
    <property type="evidence" value="ECO:0007669"/>
    <property type="project" value="TreeGrafter"/>
</dbReference>
<keyword evidence="2" id="KW-0479">Metal-binding</keyword>
<keyword evidence="7" id="KW-0539">Nucleus</keyword>
<dbReference type="SMART" id="SM00412">
    <property type="entry name" value="Cu_FIST"/>
    <property type="match status" value="1"/>
</dbReference>
<name>A0A420HFL3_9PEZI</name>
<dbReference type="PRINTS" id="PR00617">
    <property type="entry name" value="COPPERFIST"/>
</dbReference>
<evidence type="ECO:0000256" key="1">
    <source>
        <dbReference type="ARBA" id="ARBA00004123"/>
    </source>
</evidence>
<dbReference type="PANTHER" id="PTHR28088:SF5">
    <property type="entry name" value="TRANSCRIPTIONAL ACTIVATOR HAA1-RELATED"/>
    <property type="match status" value="1"/>
</dbReference>
<proteinExistence type="predicted"/>
<keyword evidence="4" id="KW-0186">Copper</keyword>
<evidence type="ECO:0000256" key="2">
    <source>
        <dbReference type="ARBA" id="ARBA00022723"/>
    </source>
</evidence>
<dbReference type="InterPro" id="IPR051763">
    <property type="entry name" value="Copper_Homeo_Regul"/>
</dbReference>
<keyword evidence="11" id="KW-1185">Reference proteome</keyword>
<organism evidence="10 11">
    <name type="scientific">Erysiphe neolycopersici</name>
    <dbReference type="NCBI Taxonomy" id="212602"/>
    <lineage>
        <taxon>Eukaryota</taxon>
        <taxon>Fungi</taxon>
        <taxon>Dikarya</taxon>
        <taxon>Ascomycota</taxon>
        <taxon>Pezizomycotina</taxon>
        <taxon>Leotiomycetes</taxon>
        <taxon>Erysiphales</taxon>
        <taxon>Erysiphaceae</taxon>
        <taxon>Erysiphe</taxon>
    </lineage>
</organism>
<evidence type="ECO:0000256" key="3">
    <source>
        <dbReference type="ARBA" id="ARBA00022833"/>
    </source>
</evidence>
<evidence type="ECO:0000259" key="9">
    <source>
        <dbReference type="PROSITE" id="PS50073"/>
    </source>
</evidence>
<feature type="region of interest" description="Disordered" evidence="8">
    <location>
        <begin position="146"/>
        <end position="173"/>
    </location>
</feature>
<keyword evidence="3" id="KW-0862">Zinc</keyword>
<dbReference type="GO" id="GO:0005634">
    <property type="term" value="C:nucleus"/>
    <property type="evidence" value="ECO:0007669"/>
    <property type="project" value="UniProtKB-SubCell"/>
</dbReference>
<dbReference type="Pfam" id="PF00649">
    <property type="entry name" value="Copper-fist"/>
    <property type="match status" value="1"/>
</dbReference>